<organism evidence="2 3">
    <name type="scientific">Letharia columbiana</name>
    <dbReference type="NCBI Taxonomy" id="112416"/>
    <lineage>
        <taxon>Eukaryota</taxon>
        <taxon>Fungi</taxon>
        <taxon>Dikarya</taxon>
        <taxon>Ascomycota</taxon>
        <taxon>Pezizomycotina</taxon>
        <taxon>Lecanoromycetes</taxon>
        <taxon>OSLEUM clade</taxon>
        <taxon>Lecanoromycetidae</taxon>
        <taxon>Lecanorales</taxon>
        <taxon>Lecanorineae</taxon>
        <taxon>Parmeliaceae</taxon>
        <taxon>Letharia</taxon>
    </lineage>
</organism>
<protein>
    <recommendedName>
        <fullName evidence="1">FAD dependent oxidoreductase domain-containing protein</fullName>
    </recommendedName>
</protein>
<dbReference type="PANTHER" id="PTHR13847:SF150">
    <property type="entry name" value="OXIDOREDUCTASE TDA3-RELATED"/>
    <property type="match status" value="1"/>
</dbReference>
<evidence type="ECO:0000259" key="1">
    <source>
        <dbReference type="Pfam" id="PF01266"/>
    </source>
</evidence>
<dbReference type="AlphaFoldDB" id="A0A8H6L796"/>
<dbReference type="GO" id="GO:0005770">
    <property type="term" value="C:late endosome"/>
    <property type="evidence" value="ECO:0007669"/>
    <property type="project" value="TreeGrafter"/>
</dbReference>
<dbReference type="GeneID" id="59285440"/>
<dbReference type="Proteomes" id="UP000578531">
    <property type="component" value="Unassembled WGS sequence"/>
</dbReference>
<sequence length="396" mass="43308">MDEVSDNRHTVIIGCCIAYYITRHPSYDPEFHTVTLLEASQLAGGSSGKAGGLVATWADPQCIAPLSHQLHTQLSEEHNGQRRWGYRSVHCADVDAMGEAVGHVTTEQNGSQFHPHAMSAPKAADLPPELNWIIPESITSYSELGTPEDTGQVHPYLFTTSIASLAEQRGVKIILGTVKTINYSRDGRKAESVTYNLKDTSGMHTLLATDIVIATGPWTKFLYPAAPIKESRNHSIVVRPANPTSAYVLFPELHPKVPQKRIPPEIYSRPDGTIYSCGPSDDDVPLPETSDLVHVNQEVCDIIYKDISSISHEIRDGEVLINQACYRPIVQGRNRDIGPLVGPTGIRSLWLAAGHDSWGIQNGPATGKIMSEMLLEGEVRSAEVASLDPRKMLNVP</sequence>
<evidence type="ECO:0000313" key="2">
    <source>
        <dbReference type="EMBL" id="KAF6238140.1"/>
    </source>
</evidence>
<feature type="domain" description="FAD dependent oxidoreductase" evidence="1">
    <location>
        <begin position="12"/>
        <end position="373"/>
    </location>
</feature>
<dbReference type="Gene3D" id="3.30.9.10">
    <property type="entry name" value="D-Amino Acid Oxidase, subunit A, domain 2"/>
    <property type="match status" value="1"/>
</dbReference>
<keyword evidence="3" id="KW-1185">Reference proteome</keyword>
<dbReference type="Pfam" id="PF01266">
    <property type="entry name" value="DAO"/>
    <property type="match status" value="1"/>
</dbReference>
<evidence type="ECO:0000313" key="3">
    <source>
        <dbReference type="Proteomes" id="UP000578531"/>
    </source>
</evidence>
<gene>
    <name evidence="2" type="ORF">HO173_003774</name>
</gene>
<dbReference type="GO" id="GO:0042147">
    <property type="term" value="P:retrograde transport, endosome to Golgi"/>
    <property type="evidence" value="ECO:0007669"/>
    <property type="project" value="TreeGrafter"/>
</dbReference>
<reference evidence="2 3" key="1">
    <citation type="journal article" date="2020" name="Genomics">
        <title>Complete, high-quality genomes from long-read metagenomic sequencing of two wolf lichen thalli reveals enigmatic genome architecture.</title>
        <authorList>
            <person name="McKenzie S.K."/>
            <person name="Walston R.F."/>
            <person name="Allen J.L."/>
        </authorList>
    </citation>
    <scope>NUCLEOTIDE SEQUENCE [LARGE SCALE GENOMIC DNA]</scope>
    <source>
        <strain evidence="2">WasteWater2</strain>
    </source>
</reference>
<dbReference type="EMBL" id="JACCJC010000011">
    <property type="protein sequence ID" value="KAF6238140.1"/>
    <property type="molecule type" value="Genomic_DNA"/>
</dbReference>
<dbReference type="RefSeq" id="XP_037167454.1">
    <property type="nucleotide sequence ID" value="XM_037305699.1"/>
</dbReference>
<dbReference type="OrthoDB" id="498204at2759"/>
<dbReference type="PANTHER" id="PTHR13847">
    <property type="entry name" value="SARCOSINE DEHYDROGENASE-RELATED"/>
    <property type="match status" value="1"/>
</dbReference>
<comment type="caution">
    <text evidence="2">The sequence shown here is derived from an EMBL/GenBank/DDBJ whole genome shotgun (WGS) entry which is preliminary data.</text>
</comment>
<dbReference type="GO" id="GO:0005829">
    <property type="term" value="C:cytosol"/>
    <property type="evidence" value="ECO:0007669"/>
    <property type="project" value="GOC"/>
</dbReference>
<proteinExistence type="predicted"/>
<dbReference type="Gene3D" id="3.50.50.60">
    <property type="entry name" value="FAD/NAD(P)-binding domain"/>
    <property type="match status" value="1"/>
</dbReference>
<dbReference type="InterPro" id="IPR006076">
    <property type="entry name" value="FAD-dep_OxRdtase"/>
</dbReference>
<dbReference type="InterPro" id="IPR036188">
    <property type="entry name" value="FAD/NAD-bd_sf"/>
</dbReference>
<accession>A0A8H6L796</accession>
<name>A0A8H6L796_9LECA</name>
<dbReference type="SUPFAM" id="SSF51905">
    <property type="entry name" value="FAD/NAD(P)-binding domain"/>
    <property type="match status" value="1"/>
</dbReference>